<evidence type="ECO:0000256" key="3">
    <source>
        <dbReference type="ARBA" id="ARBA00022729"/>
    </source>
</evidence>
<accession>A0AA38THL2</accession>
<protein>
    <recommendedName>
        <fullName evidence="7">Knottins-like domain-containing protein</fullName>
    </recommendedName>
</protein>
<feature type="domain" description="Knottins-like" evidence="7">
    <location>
        <begin position="27"/>
        <end position="75"/>
    </location>
</feature>
<dbReference type="InterPro" id="IPR008176">
    <property type="entry name" value="Defensin_plant"/>
</dbReference>
<evidence type="ECO:0000259" key="7">
    <source>
        <dbReference type="SMART" id="SM00505"/>
    </source>
</evidence>
<feature type="compositionally biased region" description="Pro residues" evidence="5">
    <location>
        <begin position="82"/>
        <end position="101"/>
    </location>
</feature>
<gene>
    <name evidence="8" type="ORF">OSB04_006265</name>
</gene>
<keyword evidence="4" id="KW-1015">Disulfide bond</keyword>
<comment type="caution">
    <text evidence="8">The sequence shown here is derived from an EMBL/GenBank/DDBJ whole genome shotgun (WGS) entry which is preliminary data.</text>
</comment>
<proteinExistence type="predicted"/>
<feature type="signal peptide" evidence="6">
    <location>
        <begin position="1"/>
        <end position="25"/>
    </location>
</feature>
<dbReference type="Pfam" id="PF00304">
    <property type="entry name" value="Gamma-thionin"/>
    <property type="match status" value="1"/>
</dbReference>
<dbReference type="SMART" id="SM00505">
    <property type="entry name" value="Knot1"/>
    <property type="match status" value="1"/>
</dbReference>
<name>A0AA38THL2_9ASTR</name>
<dbReference type="InterPro" id="IPR003614">
    <property type="entry name" value="Knottins"/>
</dbReference>
<dbReference type="PANTHER" id="PTHR33147:SF98">
    <property type="entry name" value="GAMMA-THIONIN-RELATED"/>
    <property type="match status" value="1"/>
</dbReference>
<evidence type="ECO:0000313" key="9">
    <source>
        <dbReference type="Proteomes" id="UP001172457"/>
    </source>
</evidence>
<feature type="region of interest" description="Disordered" evidence="5">
    <location>
        <begin position="82"/>
        <end position="119"/>
    </location>
</feature>
<evidence type="ECO:0000256" key="2">
    <source>
        <dbReference type="ARBA" id="ARBA00022525"/>
    </source>
</evidence>
<dbReference type="InterPro" id="IPR036574">
    <property type="entry name" value="Scorpion_toxin-like_sf"/>
</dbReference>
<evidence type="ECO:0000313" key="8">
    <source>
        <dbReference type="EMBL" id="KAJ9561105.1"/>
    </source>
</evidence>
<evidence type="ECO:0000256" key="4">
    <source>
        <dbReference type="ARBA" id="ARBA00023157"/>
    </source>
</evidence>
<evidence type="ECO:0000256" key="1">
    <source>
        <dbReference type="ARBA" id="ARBA00004613"/>
    </source>
</evidence>
<organism evidence="8 9">
    <name type="scientific">Centaurea solstitialis</name>
    <name type="common">yellow star-thistle</name>
    <dbReference type="NCBI Taxonomy" id="347529"/>
    <lineage>
        <taxon>Eukaryota</taxon>
        <taxon>Viridiplantae</taxon>
        <taxon>Streptophyta</taxon>
        <taxon>Embryophyta</taxon>
        <taxon>Tracheophyta</taxon>
        <taxon>Spermatophyta</taxon>
        <taxon>Magnoliopsida</taxon>
        <taxon>eudicotyledons</taxon>
        <taxon>Gunneridae</taxon>
        <taxon>Pentapetalae</taxon>
        <taxon>asterids</taxon>
        <taxon>campanulids</taxon>
        <taxon>Asterales</taxon>
        <taxon>Asteraceae</taxon>
        <taxon>Carduoideae</taxon>
        <taxon>Cardueae</taxon>
        <taxon>Centaureinae</taxon>
        <taxon>Centaurea</taxon>
    </lineage>
</organism>
<dbReference type="PANTHER" id="PTHR33147">
    <property type="entry name" value="DEFENSIN-LIKE PROTEIN 1"/>
    <property type="match status" value="1"/>
</dbReference>
<keyword evidence="9" id="KW-1185">Reference proteome</keyword>
<dbReference type="Gene3D" id="3.30.30.10">
    <property type="entry name" value="Knottin, scorpion toxin-like"/>
    <property type="match status" value="1"/>
</dbReference>
<sequence>MAKISLVFFLLFFILAISEFTTVKGRVCETPSKTWFGKCTDTKRCDEQCIEWEDAKHGACHERESQFMCYCYYDCGPKTKPTPPPPPGDKPPEGRQPPPAEPGVSRVDATSSALSRTHP</sequence>
<evidence type="ECO:0000256" key="6">
    <source>
        <dbReference type="SAM" id="SignalP"/>
    </source>
</evidence>
<keyword evidence="3 6" id="KW-0732">Signal</keyword>
<dbReference type="PROSITE" id="PS00940">
    <property type="entry name" value="GAMMA_THIONIN"/>
    <property type="match status" value="1"/>
</dbReference>
<reference evidence="8" key="1">
    <citation type="submission" date="2023-03" db="EMBL/GenBank/DDBJ databases">
        <title>Chromosome-scale reference genome and RAD-based genetic map of yellow starthistle (Centaurea solstitialis) reveal putative structural variation and QTLs associated with invader traits.</title>
        <authorList>
            <person name="Reatini B."/>
            <person name="Cang F.A."/>
            <person name="Jiang Q."/>
            <person name="Mckibben M.T.W."/>
            <person name="Barker M.S."/>
            <person name="Rieseberg L.H."/>
            <person name="Dlugosch K.M."/>
        </authorList>
    </citation>
    <scope>NUCLEOTIDE SEQUENCE</scope>
    <source>
        <strain evidence="8">CAN-66</strain>
        <tissue evidence="8">Leaf</tissue>
    </source>
</reference>
<keyword evidence="2" id="KW-0964">Secreted</keyword>
<dbReference type="SUPFAM" id="SSF57095">
    <property type="entry name" value="Scorpion toxin-like"/>
    <property type="match status" value="1"/>
</dbReference>
<dbReference type="AlphaFoldDB" id="A0AA38THL2"/>
<dbReference type="GO" id="GO:0005576">
    <property type="term" value="C:extracellular region"/>
    <property type="evidence" value="ECO:0007669"/>
    <property type="project" value="UniProtKB-SubCell"/>
</dbReference>
<feature type="chain" id="PRO_5041333975" description="Knottins-like domain-containing protein" evidence="6">
    <location>
        <begin position="26"/>
        <end position="119"/>
    </location>
</feature>
<dbReference type="EMBL" id="JARYMX010000002">
    <property type="protein sequence ID" value="KAJ9561105.1"/>
    <property type="molecule type" value="Genomic_DNA"/>
</dbReference>
<comment type="subcellular location">
    <subcellularLocation>
        <location evidence="1">Secreted</location>
    </subcellularLocation>
</comment>
<feature type="compositionally biased region" description="Polar residues" evidence="5">
    <location>
        <begin position="108"/>
        <end position="119"/>
    </location>
</feature>
<dbReference type="GO" id="GO:0006952">
    <property type="term" value="P:defense response"/>
    <property type="evidence" value="ECO:0007669"/>
    <property type="project" value="InterPro"/>
</dbReference>
<dbReference type="Proteomes" id="UP001172457">
    <property type="component" value="Chromosome 2"/>
</dbReference>
<evidence type="ECO:0000256" key="5">
    <source>
        <dbReference type="SAM" id="MobiDB-lite"/>
    </source>
</evidence>